<organism evidence="4 5">
    <name type="scientific">Phoenix dactylifera</name>
    <name type="common">Date palm</name>
    <dbReference type="NCBI Taxonomy" id="42345"/>
    <lineage>
        <taxon>Eukaryota</taxon>
        <taxon>Viridiplantae</taxon>
        <taxon>Streptophyta</taxon>
        <taxon>Embryophyta</taxon>
        <taxon>Tracheophyta</taxon>
        <taxon>Spermatophyta</taxon>
        <taxon>Magnoliopsida</taxon>
        <taxon>Liliopsida</taxon>
        <taxon>Arecaceae</taxon>
        <taxon>Coryphoideae</taxon>
        <taxon>Phoeniceae</taxon>
        <taxon>Phoenix</taxon>
    </lineage>
</organism>
<evidence type="ECO:0000256" key="2">
    <source>
        <dbReference type="ARBA" id="ARBA00022679"/>
    </source>
</evidence>
<dbReference type="InterPro" id="IPR050317">
    <property type="entry name" value="Plant_Fungal_Acyltransferase"/>
</dbReference>
<dbReference type="AlphaFoldDB" id="A0A8B9B2N7"/>
<dbReference type="OrthoDB" id="671439at2759"/>
<keyword evidence="2" id="KW-0808">Transferase</keyword>
<dbReference type="GO" id="GO:0016747">
    <property type="term" value="F:acyltransferase activity, transferring groups other than amino-acyl groups"/>
    <property type="evidence" value="ECO:0007669"/>
    <property type="project" value="TreeGrafter"/>
</dbReference>
<comment type="similarity">
    <text evidence="1">Belongs to the plant acyltransferase family.</text>
</comment>
<keyword evidence="4" id="KW-1185">Reference proteome</keyword>
<protein>
    <submittedName>
        <fullName evidence="5 6">Omega-hydroxypalmitate O-feruloyl transferase-like</fullName>
    </submittedName>
</protein>
<dbReference type="PANTHER" id="PTHR31642">
    <property type="entry name" value="TRICHOTHECENE 3-O-ACETYLTRANSFERASE"/>
    <property type="match status" value="1"/>
</dbReference>
<dbReference type="PANTHER" id="PTHR31642:SF318">
    <property type="entry name" value="OMEGA-HYDROXYPALMITATE O-FERULOYL TRANSFERASE"/>
    <property type="match status" value="1"/>
</dbReference>
<evidence type="ECO:0000313" key="7">
    <source>
        <dbReference type="RefSeq" id="XP_038990037.1"/>
    </source>
</evidence>
<reference evidence="4" key="1">
    <citation type="journal article" date="2019" name="Nat. Commun.">
        <title>Genome-wide association mapping of date palm fruit traits.</title>
        <authorList>
            <person name="Hazzouri K.M."/>
            <person name="Gros-Balthazard M."/>
            <person name="Flowers J.M."/>
            <person name="Copetti D."/>
            <person name="Lemansour A."/>
            <person name="Lebrun M."/>
            <person name="Masmoudi K."/>
            <person name="Ferrand S."/>
            <person name="Dhar M.I."/>
            <person name="Fresquez Z.A."/>
            <person name="Rosas U."/>
            <person name="Zhang J."/>
            <person name="Talag J."/>
            <person name="Lee S."/>
            <person name="Kudrna D."/>
            <person name="Powell R.F."/>
            <person name="Leitch I.J."/>
            <person name="Krueger R.R."/>
            <person name="Wing R.A."/>
            <person name="Amiri K.M.A."/>
            <person name="Purugganan M.D."/>
        </authorList>
    </citation>
    <scope>NUCLEOTIDE SEQUENCE [LARGE SCALE GENOMIC DNA]</scope>
    <source>
        <strain evidence="4">cv. Khalas</strain>
    </source>
</reference>
<dbReference type="RefSeq" id="XP_038990036.1">
    <property type="nucleotide sequence ID" value="XM_039134108.1"/>
</dbReference>
<evidence type="ECO:0000256" key="1">
    <source>
        <dbReference type="ARBA" id="ARBA00009861"/>
    </source>
</evidence>
<evidence type="ECO:0000313" key="4">
    <source>
        <dbReference type="Proteomes" id="UP000228380"/>
    </source>
</evidence>
<dbReference type="RefSeq" id="XP_038990034.1">
    <property type="nucleotide sequence ID" value="XM_039134106.1"/>
</dbReference>
<reference evidence="5 6" key="2">
    <citation type="submission" date="2025-04" db="UniProtKB">
        <authorList>
            <consortium name="RefSeq"/>
        </authorList>
    </citation>
    <scope>IDENTIFICATION</scope>
    <source>
        <tissue evidence="5 6">Young leaves</tissue>
    </source>
</reference>
<evidence type="ECO:0000313" key="5">
    <source>
        <dbReference type="RefSeq" id="XP_038990034.1"/>
    </source>
</evidence>
<gene>
    <name evidence="5 6 7" type="primary">LOC103699014</name>
</gene>
<dbReference type="Pfam" id="PF02458">
    <property type="entry name" value="Transferase"/>
    <property type="match status" value="1"/>
</dbReference>
<dbReference type="Gene3D" id="3.30.559.10">
    <property type="entry name" value="Chloramphenicol acetyltransferase-like domain"/>
    <property type="match status" value="2"/>
</dbReference>
<name>A0A8B9B2N7_PHODC</name>
<dbReference type="KEGG" id="pda:103699014"/>
<dbReference type="InterPro" id="IPR023213">
    <property type="entry name" value="CAT-like_dom_sf"/>
</dbReference>
<sequence length="436" mass="47808">MAKENGKSEATIAITRWEPVLVYPVEETGDEYFFLSNLDQNIAVIMKTVHLFQANERRSSDDVGQVIKGALAKLLVHFYPLAGSLTISSEGKLIVKCDGHGVPFVEAVAECAMEVLGDISTPDPEKLGKLVYTDPGAKSLLETPLLTVQVTRFRCGGFVVGLAMNHCMVDGLAAMGFLKSWAEIARGLPLSTPPFLDRTILRARQAPKPEFPHHEFDDIEDVSNLAQLYTSEPLQHRSFTFDAAKLGRLKQMAMEGDGPLESYTSFTALTGLIWRARTRALNMGPHQKTKLLFAVDGRARLEPPLPVGFFGNGIILACCLCEAGELLDQPLSFAARLVQTAVRGTTDGFIRSAIDYYEVTRARPSLTATLLVTTWTQLGLSSLDFGWGEAVQTGLVDLPQKEVALFIPVWKESKSTVVVLGLPAPCMEVFQELMDF</sequence>
<evidence type="ECO:0000256" key="3">
    <source>
        <dbReference type="ARBA" id="ARBA00023315"/>
    </source>
</evidence>
<dbReference type="RefSeq" id="XP_038990037.1">
    <property type="nucleotide sequence ID" value="XM_039134109.1"/>
</dbReference>
<proteinExistence type="inferred from homology"/>
<accession>A0A8B9B2N7</accession>
<dbReference type="Proteomes" id="UP000228380">
    <property type="component" value="Chromosome 15"/>
</dbReference>
<evidence type="ECO:0000313" key="6">
    <source>
        <dbReference type="RefSeq" id="XP_038990036.1"/>
    </source>
</evidence>
<keyword evidence="3" id="KW-0012">Acyltransferase</keyword>
<dbReference type="GeneID" id="103699014"/>